<gene>
    <name evidence="2" type="ORF">HPP92_010376</name>
</gene>
<evidence type="ECO:0000313" key="3">
    <source>
        <dbReference type="Proteomes" id="UP000639772"/>
    </source>
</evidence>
<proteinExistence type="predicted"/>
<name>A0A835RAC1_VANPL</name>
<sequence>MRKRSKVTTGAWGLARSRKGLARPREGTNGQEQRGQRMKAKLREDSTIVFLVTRSSIRTCWKSFLLLSPTYETFHPNFMPFFHDGSRIVRKREEEQKGTWRRRRRRKCWSWI</sequence>
<organism evidence="2 3">
    <name type="scientific">Vanilla planifolia</name>
    <name type="common">Vanilla</name>
    <dbReference type="NCBI Taxonomy" id="51239"/>
    <lineage>
        <taxon>Eukaryota</taxon>
        <taxon>Viridiplantae</taxon>
        <taxon>Streptophyta</taxon>
        <taxon>Embryophyta</taxon>
        <taxon>Tracheophyta</taxon>
        <taxon>Spermatophyta</taxon>
        <taxon>Magnoliopsida</taxon>
        <taxon>Liliopsida</taxon>
        <taxon>Asparagales</taxon>
        <taxon>Orchidaceae</taxon>
        <taxon>Vanilloideae</taxon>
        <taxon>Vanilleae</taxon>
        <taxon>Vanilla</taxon>
    </lineage>
</organism>
<dbReference type="EMBL" id="JADCNM010000005">
    <property type="protein sequence ID" value="KAG0482292.1"/>
    <property type="molecule type" value="Genomic_DNA"/>
</dbReference>
<dbReference type="Proteomes" id="UP000639772">
    <property type="component" value="Unassembled WGS sequence"/>
</dbReference>
<protein>
    <submittedName>
        <fullName evidence="2">Uncharacterized protein</fullName>
    </submittedName>
</protein>
<dbReference type="AlphaFoldDB" id="A0A835RAC1"/>
<accession>A0A835RAC1</accession>
<comment type="caution">
    <text evidence="2">The sequence shown here is derived from an EMBL/GenBank/DDBJ whole genome shotgun (WGS) entry which is preliminary data.</text>
</comment>
<evidence type="ECO:0000256" key="1">
    <source>
        <dbReference type="SAM" id="MobiDB-lite"/>
    </source>
</evidence>
<feature type="region of interest" description="Disordered" evidence="1">
    <location>
        <begin position="17"/>
        <end position="40"/>
    </location>
</feature>
<reference evidence="2 3" key="1">
    <citation type="journal article" date="2020" name="Nat. Food">
        <title>A phased Vanilla planifolia genome enables genetic improvement of flavour and production.</title>
        <authorList>
            <person name="Hasing T."/>
            <person name="Tang H."/>
            <person name="Brym M."/>
            <person name="Khazi F."/>
            <person name="Huang T."/>
            <person name="Chambers A.H."/>
        </authorList>
    </citation>
    <scope>NUCLEOTIDE SEQUENCE [LARGE SCALE GENOMIC DNA]</scope>
    <source>
        <tissue evidence="2">Leaf</tissue>
    </source>
</reference>
<evidence type="ECO:0000313" key="2">
    <source>
        <dbReference type="EMBL" id="KAG0482292.1"/>
    </source>
</evidence>